<dbReference type="GO" id="GO:0003723">
    <property type="term" value="F:RNA binding"/>
    <property type="evidence" value="ECO:0007669"/>
    <property type="project" value="UniProtKB-UniRule"/>
</dbReference>
<dbReference type="InterPro" id="IPR023267">
    <property type="entry name" value="RCMT"/>
</dbReference>
<dbReference type="Proteomes" id="UP000048926">
    <property type="component" value="Unassembled WGS sequence"/>
</dbReference>
<dbReference type="AlphaFoldDB" id="A0A0M6YA11"/>
<dbReference type="EC" id="2.1.1.176" evidence="9"/>
<dbReference type="Gene3D" id="3.40.50.150">
    <property type="entry name" value="Vaccinia Virus protein VP39"/>
    <property type="match status" value="1"/>
</dbReference>
<sequence>MTKRPNNKQKPSGKPAPEQAEKPGFAARKVAADILGNVVHKKRPLDGELDITSGHSGFRALAGNDRSLVRAIIGAALRHRGEIAEILDRLLDRPIPEKTGRILDILHVAIAQMLFLDIPDRAAVSLAVDHAGLDRRARPYKGLVNGVLRRLGRERDEVTGDLDPAVLNTPDWLMESWQAAYGVETAREIARAHESEAALDLSVKADPEEWARKLDGQIVGAGSIRLVRKGAVDALEGYGDGQWWVQDAAAALPARLLGDVKGLRVADLCAAPGGKTAQLAAAGASVTAVDISKARLKRLEENMTRLGLSVETVAADLRAFEPEDLFDAILLDAPCSATGTIRRHPDVPWIKKPYDIEKLTEIQSELLDRVMGWVKPGGLVVYCTCSLEAAEGEAQVAGFLERQAGKIELVPVEVSEVGGLAECVTNEGYLRCLPCHSAALDPVSKGMDGFFAARFRRF</sequence>
<evidence type="ECO:0000256" key="2">
    <source>
        <dbReference type="ARBA" id="ARBA00022603"/>
    </source>
</evidence>
<dbReference type="GO" id="GO:0006355">
    <property type="term" value="P:regulation of DNA-templated transcription"/>
    <property type="evidence" value="ECO:0007669"/>
    <property type="project" value="InterPro"/>
</dbReference>
<feature type="active site" description="Nucleophile" evidence="6">
    <location>
        <position position="385"/>
    </location>
</feature>
<accession>A0A0M6YA11</accession>
<evidence type="ECO:0000259" key="8">
    <source>
        <dbReference type="PROSITE" id="PS51686"/>
    </source>
</evidence>
<gene>
    <name evidence="9" type="primary">rsmB_2</name>
    <name evidence="9" type="ORF">LAL4801_04812</name>
</gene>
<dbReference type="PRINTS" id="PR02008">
    <property type="entry name" value="RCMTFAMILY"/>
</dbReference>
<feature type="binding site" evidence="6">
    <location>
        <position position="332"/>
    </location>
    <ligand>
        <name>S-adenosyl-L-methionine</name>
        <dbReference type="ChEBI" id="CHEBI:59789"/>
    </ligand>
</feature>
<dbReference type="STRING" id="187304.B0E33_12820"/>
<keyword evidence="10" id="KW-1185">Reference proteome</keyword>
<comment type="similarity">
    <text evidence="1 6">Belongs to the class I-like SAM-binding methyltransferase superfamily. RsmB/NOP family.</text>
</comment>
<evidence type="ECO:0000256" key="1">
    <source>
        <dbReference type="ARBA" id="ARBA00007494"/>
    </source>
</evidence>
<keyword evidence="5 6" id="KW-0694">RNA-binding</keyword>
<feature type="binding site" evidence="6">
    <location>
        <begin position="269"/>
        <end position="275"/>
    </location>
    <ligand>
        <name>S-adenosyl-L-methionine</name>
        <dbReference type="ChEBI" id="CHEBI:59789"/>
    </ligand>
</feature>
<dbReference type="OrthoDB" id="9810297at2"/>
<proteinExistence type="inferred from homology"/>
<dbReference type="PROSITE" id="PS01153">
    <property type="entry name" value="NOL1_NOP2_SUN"/>
    <property type="match status" value="1"/>
</dbReference>
<dbReference type="InterPro" id="IPR018314">
    <property type="entry name" value="RsmB/NOL1/NOP2-like_CS"/>
</dbReference>
<dbReference type="GO" id="GO:0008173">
    <property type="term" value="F:RNA methyltransferase activity"/>
    <property type="evidence" value="ECO:0007669"/>
    <property type="project" value="InterPro"/>
</dbReference>
<protein>
    <submittedName>
        <fullName evidence="9">Ribosomal RNA small subunit methyltransferase B</fullName>
        <ecNumber evidence="9">2.1.1.176</ecNumber>
    </submittedName>
</protein>
<keyword evidence="3 6" id="KW-0808">Transferase</keyword>
<dbReference type="EMBL" id="CXST01000003">
    <property type="protein sequence ID" value="CTQ46353.1"/>
    <property type="molecule type" value="Genomic_DNA"/>
</dbReference>
<reference evidence="10" key="1">
    <citation type="submission" date="2015-07" db="EMBL/GenBank/DDBJ databases">
        <authorList>
            <person name="Rodrigo-Torres Lidia"/>
            <person name="Arahal R.David."/>
        </authorList>
    </citation>
    <scope>NUCLEOTIDE SEQUENCE [LARGE SCALE GENOMIC DNA]</scope>
    <source>
        <strain evidence="10">CECT 4801</strain>
    </source>
</reference>
<keyword evidence="4 6" id="KW-0949">S-adenosyl-L-methionine</keyword>
<keyword evidence="2 6" id="KW-0489">Methyltransferase</keyword>
<dbReference type="Pfam" id="PF01029">
    <property type="entry name" value="NusB"/>
    <property type="match status" value="1"/>
</dbReference>
<dbReference type="PANTHER" id="PTHR22807:SF61">
    <property type="entry name" value="NOL1_NOP2_SUN FAMILY PROTEIN _ ANTITERMINATION NUSB DOMAIN-CONTAINING PROTEIN"/>
    <property type="match status" value="1"/>
</dbReference>
<dbReference type="InterPro" id="IPR035926">
    <property type="entry name" value="NusB-like_sf"/>
</dbReference>
<evidence type="ECO:0000256" key="6">
    <source>
        <dbReference type="PROSITE-ProRule" id="PRU01023"/>
    </source>
</evidence>
<evidence type="ECO:0000256" key="3">
    <source>
        <dbReference type="ARBA" id="ARBA00022679"/>
    </source>
</evidence>
<evidence type="ECO:0000313" key="10">
    <source>
        <dbReference type="Proteomes" id="UP000048926"/>
    </source>
</evidence>
<dbReference type="SUPFAM" id="SSF53335">
    <property type="entry name" value="S-adenosyl-L-methionine-dependent methyltransferases"/>
    <property type="match status" value="1"/>
</dbReference>
<feature type="domain" description="SAM-dependent MTase RsmB/NOP-type" evidence="8">
    <location>
        <begin position="173"/>
        <end position="458"/>
    </location>
</feature>
<name>A0A0M6YA11_9HYPH</name>
<evidence type="ECO:0000313" key="9">
    <source>
        <dbReference type="EMBL" id="CTQ46353.1"/>
    </source>
</evidence>
<dbReference type="InterPro" id="IPR001678">
    <property type="entry name" value="MeTrfase_RsmB-F_NOP2_dom"/>
</dbReference>
<evidence type="ECO:0000256" key="5">
    <source>
        <dbReference type="ARBA" id="ARBA00022884"/>
    </source>
</evidence>
<dbReference type="PANTHER" id="PTHR22807">
    <property type="entry name" value="NOP2 YEAST -RELATED NOL1/NOP2/FMU SUN DOMAIN-CONTAINING"/>
    <property type="match status" value="1"/>
</dbReference>
<evidence type="ECO:0000256" key="7">
    <source>
        <dbReference type="SAM" id="MobiDB-lite"/>
    </source>
</evidence>
<feature type="region of interest" description="Disordered" evidence="7">
    <location>
        <begin position="1"/>
        <end position="23"/>
    </location>
</feature>
<feature type="binding site" evidence="6">
    <location>
        <position position="316"/>
    </location>
    <ligand>
        <name>S-adenosyl-L-methionine</name>
        <dbReference type="ChEBI" id="CHEBI:59789"/>
    </ligand>
</feature>
<dbReference type="Pfam" id="PF01189">
    <property type="entry name" value="Methyltr_RsmB-F"/>
    <property type="match status" value="1"/>
</dbReference>
<feature type="binding site" evidence="6">
    <location>
        <position position="290"/>
    </location>
    <ligand>
        <name>S-adenosyl-L-methionine</name>
        <dbReference type="ChEBI" id="CHEBI:59789"/>
    </ligand>
</feature>
<dbReference type="InterPro" id="IPR006027">
    <property type="entry name" value="NusB_RsmB_TIM44"/>
</dbReference>
<dbReference type="InterPro" id="IPR049560">
    <property type="entry name" value="MeTrfase_RsmB-F_NOP2_cat"/>
</dbReference>
<dbReference type="PROSITE" id="PS51686">
    <property type="entry name" value="SAM_MT_RSMB_NOP"/>
    <property type="match status" value="1"/>
</dbReference>
<dbReference type="FunFam" id="3.40.50.150:FF:000257">
    <property type="entry name" value="16S rRNA methyltransferase"/>
    <property type="match status" value="1"/>
</dbReference>
<dbReference type="Gene3D" id="1.10.940.10">
    <property type="entry name" value="NusB-like"/>
    <property type="match status" value="1"/>
</dbReference>
<organism evidence="9 10">
    <name type="scientific">Roseibium aggregatum</name>
    <dbReference type="NCBI Taxonomy" id="187304"/>
    <lineage>
        <taxon>Bacteria</taxon>
        <taxon>Pseudomonadati</taxon>
        <taxon>Pseudomonadota</taxon>
        <taxon>Alphaproteobacteria</taxon>
        <taxon>Hyphomicrobiales</taxon>
        <taxon>Stappiaceae</taxon>
        <taxon>Roseibium</taxon>
    </lineage>
</organism>
<dbReference type="RefSeq" id="WP_055660143.1">
    <property type="nucleotide sequence ID" value="NZ_CXST01000003.1"/>
</dbReference>
<dbReference type="CDD" id="cd02440">
    <property type="entry name" value="AdoMet_MTases"/>
    <property type="match status" value="1"/>
</dbReference>
<dbReference type="InterPro" id="IPR029063">
    <property type="entry name" value="SAM-dependent_MTases_sf"/>
</dbReference>
<dbReference type="GO" id="GO:0001510">
    <property type="term" value="P:RNA methylation"/>
    <property type="evidence" value="ECO:0007669"/>
    <property type="project" value="InterPro"/>
</dbReference>
<dbReference type="SUPFAM" id="SSF48013">
    <property type="entry name" value="NusB-like"/>
    <property type="match status" value="1"/>
</dbReference>
<evidence type="ECO:0000256" key="4">
    <source>
        <dbReference type="ARBA" id="ARBA00022691"/>
    </source>
</evidence>